<dbReference type="GO" id="GO:0005786">
    <property type="term" value="C:signal recognition particle, endoplasmic reticulum targeting"/>
    <property type="evidence" value="ECO:0007669"/>
    <property type="project" value="UniProtKB-KW"/>
</dbReference>
<dbReference type="GO" id="GO:0008312">
    <property type="term" value="F:7S RNA binding"/>
    <property type="evidence" value="ECO:0007669"/>
    <property type="project" value="InterPro"/>
</dbReference>
<comment type="caution">
    <text evidence="5">The sequence shown here is derived from an EMBL/GenBank/DDBJ whole genome shotgun (WGS) entry which is preliminary data.</text>
</comment>
<sequence length="482" mass="55758">MSAIEKLKAKSKGKEALLKKVNDEEEFDVDNMDFELPTEEVGRKHTEEVEKRSIVSPYQQHQLLQEEQLMQQNEFLKRIKDWQCIYPVYIDASKPVSEGRRISTKYAVKEPACCYIAEACKRLNFQNVVVESGKRHPRDQLTYGRVRINLRKPDGSFVNPKISSKNQLLRKVAELMEVCEADLLKLDPRIAAHAAQSRSVVSKECAEIYKSADKEVKAVASGTLMDNLKAIETFADIAPSFKTYQIPLRNNFFKDYDEILITIKENHNFISDGTTGLKPWVATYPMIQYFHENFTFETGTNFNVLELGSGTGLLGIYLSFLGMNVMLTDFDDSVLLRLKENTRCNEKNILSRNLKVPKVKKLNWKKTFKFSKSKVLDYLNFEKLDLIICTDVAYDDTNFNDLTDTLKVLMENGDMSSKENETKLLICSCIRKQETHKTFLEFFERKSLNVQVVEFDLNKNFIFEWFGHSIESYEKFEILKNG</sequence>
<dbReference type="InterPro" id="IPR002778">
    <property type="entry name" value="Signal_recog_particle_SRP19"/>
</dbReference>
<dbReference type="Pfam" id="PF01922">
    <property type="entry name" value="SRP19"/>
    <property type="match status" value="1"/>
</dbReference>
<keyword evidence="3" id="KW-0733">Signal recognition particle</keyword>
<keyword evidence="4" id="KW-0687">Ribonucleoprotein</keyword>
<evidence type="ECO:0000313" key="6">
    <source>
        <dbReference type="Proteomes" id="UP001211065"/>
    </source>
</evidence>
<dbReference type="Pfam" id="PF10294">
    <property type="entry name" value="Methyltransf_16"/>
    <property type="match status" value="1"/>
</dbReference>
<gene>
    <name evidence="5" type="ORF">HK099_005386</name>
</gene>
<protein>
    <submittedName>
        <fullName evidence="5">Uncharacterized protein</fullName>
    </submittedName>
</protein>
<dbReference type="InterPro" id="IPR036521">
    <property type="entry name" value="SRP19-like_sf"/>
</dbReference>
<dbReference type="Proteomes" id="UP001211065">
    <property type="component" value="Unassembled WGS sequence"/>
</dbReference>
<dbReference type="AlphaFoldDB" id="A0AAD5U0D8"/>
<comment type="subcellular location">
    <subcellularLocation>
        <location evidence="1">Cytoplasm</location>
    </subcellularLocation>
</comment>
<dbReference type="EMBL" id="JADGJW010000416">
    <property type="protein sequence ID" value="KAJ3217641.1"/>
    <property type="molecule type" value="Genomic_DNA"/>
</dbReference>
<dbReference type="PANTHER" id="PTHR17453:SF0">
    <property type="entry name" value="SIGNAL RECOGNITION PARTICLE 19 KDA PROTEIN"/>
    <property type="match status" value="1"/>
</dbReference>
<evidence type="ECO:0000313" key="5">
    <source>
        <dbReference type="EMBL" id="KAJ3217641.1"/>
    </source>
</evidence>
<dbReference type="InterPro" id="IPR029063">
    <property type="entry name" value="SAM-dependent_MTases_sf"/>
</dbReference>
<evidence type="ECO:0000256" key="1">
    <source>
        <dbReference type="ARBA" id="ARBA00004496"/>
    </source>
</evidence>
<dbReference type="Gene3D" id="3.40.50.150">
    <property type="entry name" value="Vaccinia Virus protein VP39"/>
    <property type="match status" value="1"/>
</dbReference>
<dbReference type="PANTHER" id="PTHR17453">
    <property type="entry name" value="SIGNAL RECOGNITION PARTICLE 19 KD PROTEIN"/>
    <property type="match status" value="1"/>
</dbReference>
<proteinExistence type="predicted"/>
<name>A0AAD5U0D8_9FUNG</name>
<accession>A0AAD5U0D8</accession>
<keyword evidence="6" id="KW-1185">Reference proteome</keyword>
<organism evidence="5 6">
    <name type="scientific">Clydaea vesicula</name>
    <dbReference type="NCBI Taxonomy" id="447962"/>
    <lineage>
        <taxon>Eukaryota</taxon>
        <taxon>Fungi</taxon>
        <taxon>Fungi incertae sedis</taxon>
        <taxon>Chytridiomycota</taxon>
        <taxon>Chytridiomycota incertae sedis</taxon>
        <taxon>Chytridiomycetes</taxon>
        <taxon>Lobulomycetales</taxon>
        <taxon>Lobulomycetaceae</taxon>
        <taxon>Clydaea</taxon>
    </lineage>
</organism>
<reference evidence="5" key="1">
    <citation type="submission" date="2020-05" db="EMBL/GenBank/DDBJ databases">
        <title>Phylogenomic resolution of chytrid fungi.</title>
        <authorList>
            <person name="Stajich J.E."/>
            <person name="Amses K."/>
            <person name="Simmons R."/>
            <person name="Seto K."/>
            <person name="Myers J."/>
            <person name="Bonds A."/>
            <person name="Quandt C.A."/>
            <person name="Barry K."/>
            <person name="Liu P."/>
            <person name="Grigoriev I."/>
            <person name="Longcore J.E."/>
            <person name="James T.Y."/>
        </authorList>
    </citation>
    <scope>NUCLEOTIDE SEQUENCE</scope>
    <source>
        <strain evidence="5">JEL0476</strain>
    </source>
</reference>
<keyword evidence="2" id="KW-0963">Cytoplasm</keyword>
<dbReference type="GO" id="GO:0006617">
    <property type="term" value="P:SRP-dependent cotranslational protein targeting to membrane, signal sequence recognition"/>
    <property type="evidence" value="ECO:0007669"/>
    <property type="project" value="TreeGrafter"/>
</dbReference>
<dbReference type="InterPro" id="IPR019410">
    <property type="entry name" value="Methyltransf_16"/>
</dbReference>
<evidence type="ECO:0000256" key="3">
    <source>
        <dbReference type="ARBA" id="ARBA00023135"/>
    </source>
</evidence>
<dbReference type="Gene3D" id="3.30.56.30">
    <property type="entry name" value="Signal recognition particle, SRP19-like subunit"/>
    <property type="match status" value="1"/>
</dbReference>
<evidence type="ECO:0000256" key="2">
    <source>
        <dbReference type="ARBA" id="ARBA00022490"/>
    </source>
</evidence>
<dbReference type="SUPFAM" id="SSF69695">
    <property type="entry name" value="SRP19"/>
    <property type="match status" value="1"/>
</dbReference>
<evidence type="ECO:0000256" key="4">
    <source>
        <dbReference type="ARBA" id="ARBA00023274"/>
    </source>
</evidence>
<dbReference type="SUPFAM" id="SSF53335">
    <property type="entry name" value="S-adenosyl-L-methionine-dependent methyltransferases"/>
    <property type="match status" value="1"/>
</dbReference>